<feature type="compositionally biased region" description="Polar residues" evidence="11">
    <location>
        <begin position="487"/>
        <end position="496"/>
    </location>
</feature>
<evidence type="ECO:0000256" key="1">
    <source>
        <dbReference type="ARBA" id="ARBA00004279"/>
    </source>
</evidence>
<comment type="caution">
    <text evidence="12">The sequence shown here is derived from an EMBL/GenBank/DDBJ whole genome shotgun (WGS) entry which is preliminary data.</text>
</comment>
<feature type="region of interest" description="Disordered" evidence="11">
    <location>
        <begin position="40"/>
        <end position="66"/>
    </location>
</feature>
<evidence type="ECO:0000313" key="12">
    <source>
        <dbReference type="EMBL" id="KAG9281307.1"/>
    </source>
</evidence>
<dbReference type="EMBL" id="JAICCE010000002">
    <property type="protein sequence ID" value="KAG9281307.1"/>
    <property type="molecule type" value="Genomic_DNA"/>
</dbReference>
<sequence>MATVQALPLSRDPSKSISSLYPASSLASSDCIMGSVGSLIESPDVSPTKSNRAVPQVPERPSNGLLKKGFNQRELLNYLNITKKESKAGKHIISGTSSIKREHSSEEESVYAKVYHKDGREVDVGKNSLPIGGKFDKPRLRPSAFKPVTPKNFSSVQNLYPSKPEDLGSSSKTATKSLSTSSSSSSPSRGATSANKGVLATPRALSQEGEETASDSGHNSMSSLPPYRPPYRPHLSHISASMGHIDHIGSLDRASLGSGGGGGPAGRSMATLGRLQCYSTGSEAPPPYELSHSLEEVVRELEERLQEKEHELRQMRRNLDESEDAIAQVFEGKQRLWEKEVTELKQLYATKLRQVSQQSQRAQRTLQLQMYKVQQERSRLQDELQALRLECQSLKKNGAAASSHELHPELEETQWEVCQKTGEISLLKQQLRDSQAEVTQKLSEIFLLKTQLRESRGEVKDRDRQLDLLQLALQSERRKGGAFDDGQPTQESQQSRATEERLRAELLLERRQSEAQASAFEAERNTWQLEKEKVIRYQRELQASYLEMYHKNESLERELMLLRGGVGGADANGGGASEEEEKQPSGLPWIERIESSEI</sequence>
<dbReference type="PANTHER" id="PTHR32274:SF1">
    <property type="entry name" value="NEDD4-BINDING PROTEIN 3"/>
    <property type="match status" value="1"/>
</dbReference>
<accession>A0A8T2MDC8</accession>
<dbReference type="Pfam" id="PF06818">
    <property type="entry name" value="Fez1"/>
    <property type="match status" value="2"/>
</dbReference>
<organism evidence="12 13">
    <name type="scientific">Astyanax mexicanus</name>
    <name type="common">Blind cave fish</name>
    <name type="synonym">Astyanax fasciatus mexicanus</name>
    <dbReference type="NCBI Taxonomy" id="7994"/>
    <lineage>
        <taxon>Eukaryota</taxon>
        <taxon>Metazoa</taxon>
        <taxon>Chordata</taxon>
        <taxon>Craniata</taxon>
        <taxon>Vertebrata</taxon>
        <taxon>Euteleostomi</taxon>
        <taxon>Actinopterygii</taxon>
        <taxon>Neopterygii</taxon>
        <taxon>Teleostei</taxon>
        <taxon>Ostariophysi</taxon>
        <taxon>Characiformes</taxon>
        <taxon>Characoidei</taxon>
        <taxon>Acestrorhamphidae</taxon>
        <taxon>Acestrorhamphinae</taxon>
        <taxon>Astyanax</taxon>
    </lineage>
</organism>
<keyword evidence="8" id="KW-0966">Cell projection</keyword>
<comment type="subcellular location">
    <subcellularLocation>
        <location evidence="2">Cell projection</location>
        <location evidence="2">Axon</location>
    </subcellularLocation>
    <subcellularLocation>
        <location evidence="1">Cell projection</location>
        <location evidence="1">Dendrite</location>
    </subcellularLocation>
    <subcellularLocation>
        <location evidence="3">Cytoplasmic vesicle</location>
    </subcellularLocation>
</comment>
<dbReference type="GO" id="GO:0030424">
    <property type="term" value="C:axon"/>
    <property type="evidence" value="ECO:0007669"/>
    <property type="project" value="UniProtKB-SubCell"/>
</dbReference>
<keyword evidence="6" id="KW-0524">Neurogenesis</keyword>
<evidence type="ECO:0000256" key="10">
    <source>
        <dbReference type="SAM" id="Coils"/>
    </source>
</evidence>
<evidence type="ECO:0000256" key="2">
    <source>
        <dbReference type="ARBA" id="ARBA00004489"/>
    </source>
</evidence>
<feature type="region of interest" description="Disordered" evidence="11">
    <location>
        <begin position="566"/>
        <end position="598"/>
    </location>
</feature>
<feature type="region of interest" description="Disordered" evidence="11">
    <location>
        <begin position="1"/>
        <end position="21"/>
    </location>
</feature>
<reference evidence="12 13" key="1">
    <citation type="submission" date="2021-07" db="EMBL/GenBank/DDBJ databases">
        <authorList>
            <person name="Imarazene B."/>
            <person name="Zahm M."/>
            <person name="Klopp C."/>
            <person name="Cabau C."/>
            <person name="Beille S."/>
            <person name="Jouanno E."/>
            <person name="Castinel A."/>
            <person name="Lluch J."/>
            <person name="Gil L."/>
            <person name="Kuchtly C."/>
            <person name="Lopez Roques C."/>
            <person name="Donnadieu C."/>
            <person name="Parrinello H."/>
            <person name="Journot L."/>
            <person name="Du K."/>
            <person name="Schartl M."/>
            <person name="Retaux S."/>
            <person name="Guiguen Y."/>
        </authorList>
    </citation>
    <scope>NUCLEOTIDE SEQUENCE [LARGE SCALE GENOMIC DNA]</scope>
    <source>
        <strain evidence="12">Pach_M1</strain>
        <tissue evidence="12">Testis</tissue>
    </source>
</reference>
<feature type="compositionally biased region" description="Gly residues" evidence="11">
    <location>
        <begin position="566"/>
        <end position="576"/>
    </location>
</feature>
<evidence type="ECO:0000256" key="7">
    <source>
        <dbReference type="ARBA" id="ARBA00023054"/>
    </source>
</evidence>
<evidence type="ECO:0000256" key="8">
    <source>
        <dbReference type="ARBA" id="ARBA00023273"/>
    </source>
</evidence>
<dbReference type="AlphaFoldDB" id="A0A8T2MDC8"/>
<proteinExistence type="inferred from homology"/>
<comment type="similarity">
    <text evidence="4">Belongs to the N4BP3 family.</text>
</comment>
<keyword evidence="9" id="KW-0968">Cytoplasmic vesicle</keyword>
<evidence type="ECO:0000256" key="5">
    <source>
        <dbReference type="ARBA" id="ARBA00022473"/>
    </source>
</evidence>
<keyword evidence="5" id="KW-0217">Developmental protein</keyword>
<evidence type="ECO:0000256" key="9">
    <source>
        <dbReference type="ARBA" id="ARBA00023329"/>
    </source>
</evidence>
<feature type="coiled-coil region" evidence="10">
    <location>
        <begin position="291"/>
        <end position="325"/>
    </location>
</feature>
<dbReference type="GO" id="GO:0030425">
    <property type="term" value="C:dendrite"/>
    <property type="evidence" value="ECO:0007669"/>
    <property type="project" value="UniProtKB-SubCell"/>
</dbReference>
<protein>
    <recommendedName>
        <fullName evidence="14">NEDD4 binding protein 3</fullName>
    </recommendedName>
</protein>
<dbReference type="Proteomes" id="UP000752171">
    <property type="component" value="Unassembled WGS sequence"/>
</dbReference>
<evidence type="ECO:0000256" key="3">
    <source>
        <dbReference type="ARBA" id="ARBA00004541"/>
    </source>
</evidence>
<dbReference type="OrthoDB" id="10030037at2759"/>
<feature type="region of interest" description="Disordered" evidence="11">
    <location>
        <begin position="477"/>
        <end position="499"/>
    </location>
</feature>
<keyword evidence="7 10" id="KW-0175">Coiled coil</keyword>
<evidence type="ECO:0000256" key="4">
    <source>
        <dbReference type="ARBA" id="ARBA00010640"/>
    </source>
</evidence>
<gene>
    <name evidence="12" type="ORF">AMEX_G4102</name>
</gene>
<name>A0A8T2MDC8_ASTMX</name>
<feature type="compositionally biased region" description="Low complexity" evidence="11">
    <location>
        <begin position="167"/>
        <end position="193"/>
    </location>
</feature>
<feature type="compositionally biased region" description="Polar residues" evidence="11">
    <location>
        <begin position="151"/>
        <end position="160"/>
    </location>
</feature>
<evidence type="ECO:0000256" key="6">
    <source>
        <dbReference type="ARBA" id="ARBA00022902"/>
    </source>
</evidence>
<feature type="region of interest" description="Disordered" evidence="11">
    <location>
        <begin position="123"/>
        <end position="235"/>
    </location>
</feature>
<dbReference type="PANTHER" id="PTHR32274">
    <property type="entry name" value="NEDD4-BINDING PROTEIN 3"/>
    <property type="match status" value="1"/>
</dbReference>
<evidence type="ECO:0008006" key="14">
    <source>
        <dbReference type="Google" id="ProtNLM"/>
    </source>
</evidence>
<feature type="coiled-coil region" evidence="10">
    <location>
        <begin position="370"/>
        <end position="397"/>
    </location>
</feature>
<dbReference type="InterPro" id="IPR033571">
    <property type="entry name" value="N4BP3"/>
</dbReference>
<evidence type="ECO:0000313" key="13">
    <source>
        <dbReference type="Proteomes" id="UP000752171"/>
    </source>
</evidence>
<dbReference type="GO" id="GO:0031410">
    <property type="term" value="C:cytoplasmic vesicle"/>
    <property type="evidence" value="ECO:0007669"/>
    <property type="project" value="UniProtKB-SubCell"/>
</dbReference>
<evidence type="ECO:0000256" key="11">
    <source>
        <dbReference type="SAM" id="MobiDB-lite"/>
    </source>
</evidence>
<dbReference type="GO" id="GO:0007399">
    <property type="term" value="P:nervous system development"/>
    <property type="evidence" value="ECO:0007669"/>
    <property type="project" value="UniProtKB-KW"/>
</dbReference>